<feature type="binding site" evidence="9">
    <location>
        <position position="98"/>
    </location>
    <ligand>
        <name>ATP</name>
        <dbReference type="ChEBI" id="CHEBI:30616"/>
    </ligand>
</feature>
<evidence type="ECO:0000256" key="3">
    <source>
        <dbReference type="ARBA" id="ARBA00022695"/>
    </source>
</evidence>
<feature type="binding site" evidence="9">
    <location>
        <position position="87"/>
    </location>
    <ligand>
        <name>substrate</name>
    </ligand>
</feature>
<proteinExistence type="inferred from homology"/>
<reference evidence="11 12" key="1">
    <citation type="submission" date="2017-05" db="EMBL/GenBank/DDBJ databases">
        <title>Butyricicoccus porcorum sp. nov. a butyrate-producing bacterium from the swine intestinal tract.</title>
        <authorList>
            <person name="Trachsel J."/>
            <person name="Humphrey S."/>
            <person name="Allen H.K."/>
        </authorList>
    </citation>
    <scope>NUCLEOTIDE SEQUENCE [LARGE SCALE GENOMIC DNA]</scope>
    <source>
        <strain evidence="11">BB10</strain>
    </source>
</reference>
<feature type="binding site" evidence="9">
    <location>
        <begin position="9"/>
        <end position="10"/>
    </location>
    <ligand>
        <name>ATP</name>
        <dbReference type="ChEBI" id="CHEBI:30616"/>
    </ligand>
</feature>
<evidence type="ECO:0000259" key="10">
    <source>
        <dbReference type="Pfam" id="PF01467"/>
    </source>
</evidence>
<evidence type="ECO:0000313" key="12">
    <source>
        <dbReference type="Proteomes" id="UP000194903"/>
    </source>
</evidence>
<dbReference type="Gene3D" id="3.40.50.620">
    <property type="entry name" value="HUPs"/>
    <property type="match status" value="1"/>
</dbReference>
<keyword evidence="4 9" id="KW-0547">Nucleotide-binding</keyword>
<comment type="catalytic activity">
    <reaction evidence="8 9">
        <text>(R)-4'-phosphopantetheine + ATP + H(+) = 3'-dephospho-CoA + diphosphate</text>
        <dbReference type="Rhea" id="RHEA:19801"/>
        <dbReference type="ChEBI" id="CHEBI:15378"/>
        <dbReference type="ChEBI" id="CHEBI:30616"/>
        <dbReference type="ChEBI" id="CHEBI:33019"/>
        <dbReference type="ChEBI" id="CHEBI:57328"/>
        <dbReference type="ChEBI" id="CHEBI:61723"/>
        <dbReference type="EC" id="2.7.7.3"/>
    </reaction>
</comment>
<comment type="cofactor">
    <cofactor evidence="9">
        <name>Mg(2+)</name>
        <dbReference type="ChEBI" id="CHEBI:18420"/>
    </cofactor>
</comment>
<feature type="binding site" evidence="9">
    <location>
        <position position="17"/>
    </location>
    <ligand>
        <name>ATP</name>
        <dbReference type="ChEBI" id="CHEBI:30616"/>
    </ligand>
</feature>
<feature type="binding site" evidence="9">
    <location>
        <begin position="123"/>
        <end position="129"/>
    </location>
    <ligand>
        <name>ATP</name>
        <dbReference type="ChEBI" id="CHEBI:30616"/>
    </ligand>
</feature>
<feature type="domain" description="Cytidyltransferase-like" evidence="10">
    <location>
        <begin position="5"/>
        <end position="133"/>
    </location>
</feature>
<dbReference type="InterPro" id="IPR004821">
    <property type="entry name" value="Cyt_trans-like"/>
</dbReference>
<dbReference type="GO" id="GO:0004595">
    <property type="term" value="F:pantetheine-phosphate adenylyltransferase activity"/>
    <property type="evidence" value="ECO:0007669"/>
    <property type="project" value="UniProtKB-UniRule"/>
</dbReference>
<dbReference type="CDD" id="cd02163">
    <property type="entry name" value="PPAT"/>
    <property type="match status" value="1"/>
</dbReference>
<feature type="binding site" evidence="9">
    <location>
        <position position="9"/>
    </location>
    <ligand>
        <name>substrate</name>
    </ligand>
</feature>
<protein>
    <recommendedName>
        <fullName evidence="9">Phosphopantetheine adenylyltransferase</fullName>
        <ecNumber evidence="9">2.7.7.3</ecNumber>
    </recommendedName>
    <alternativeName>
        <fullName evidence="9">Dephospho-CoA pyrophosphorylase</fullName>
    </alternativeName>
    <alternativeName>
        <fullName evidence="9">Pantetheine-phosphate adenylyltransferase</fullName>
        <shortName evidence="9">PPAT</shortName>
    </alternativeName>
</protein>
<comment type="caution">
    <text evidence="11">The sequence shown here is derived from an EMBL/GenBank/DDBJ whole genome shotgun (WGS) entry which is preliminary data.</text>
</comment>
<dbReference type="GO" id="GO:0005524">
    <property type="term" value="F:ATP binding"/>
    <property type="evidence" value="ECO:0007669"/>
    <property type="project" value="UniProtKB-KW"/>
</dbReference>
<dbReference type="OrthoDB" id="9806661at2"/>
<keyword evidence="3 9" id="KW-0548">Nucleotidyltransferase</keyword>
<dbReference type="Proteomes" id="UP000194903">
    <property type="component" value="Unassembled WGS sequence"/>
</dbReference>
<evidence type="ECO:0000256" key="2">
    <source>
        <dbReference type="ARBA" id="ARBA00022679"/>
    </source>
</evidence>
<keyword evidence="2 9" id="KW-0808">Transferase</keyword>
<dbReference type="Pfam" id="PF01467">
    <property type="entry name" value="CTP_transf_like"/>
    <property type="match status" value="1"/>
</dbReference>
<dbReference type="RefSeq" id="WP_087018519.1">
    <property type="nucleotide sequence ID" value="NZ_CP178353.1"/>
</dbReference>
<dbReference type="PANTHER" id="PTHR21342">
    <property type="entry name" value="PHOSPHOPANTETHEINE ADENYLYLTRANSFERASE"/>
    <property type="match status" value="1"/>
</dbReference>
<comment type="pathway">
    <text evidence="9">Cofactor biosynthesis; coenzyme A biosynthesis; CoA from (R)-pantothenate: step 4/5.</text>
</comment>
<dbReference type="PANTHER" id="PTHR21342:SF1">
    <property type="entry name" value="PHOSPHOPANTETHEINE ADENYLYLTRANSFERASE"/>
    <property type="match status" value="1"/>
</dbReference>
<dbReference type="GO" id="GO:0015937">
    <property type="term" value="P:coenzyme A biosynthetic process"/>
    <property type="evidence" value="ECO:0007669"/>
    <property type="project" value="UniProtKB-UniRule"/>
</dbReference>
<keyword evidence="12" id="KW-1185">Reference proteome</keyword>
<dbReference type="PRINTS" id="PR01020">
    <property type="entry name" value="LPSBIOSNTHSS"/>
</dbReference>
<dbReference type="GO" id="GO:0005737">
    <property type="term" value="C:cytoplasm"/>
    <property type="evidence" value="ECO:0007669"/>
    <property type="project" value="UniProtKB-SubCell"/>
</dbReference>
<dbReference type="NCBIfam" id="TIGR00125">
    <property type="entry name" value="cyt_tran_rel"/>
    <property type="match status" value="1"/>
</dbReference>
<evidence type="ECO:0000313" key="11">
    <source>
        <dbReference type="EMBL" id="OUM21019.1"/>
    </source>
</evidence>
<feature type="binding site" evidence="9">
    <location>
        <begin position="88"/>
        <end position="90"/>
    </location>
    <ligand>
        <name>ATP</name>
        <dbReference type="ChEBI" id="CHEBI:30616"/>
    </ligand>
</feature>
<comment type="function">
    <text evidence="9">Reversibly transfers an adenylyl group from ATP to 4'-phosphopantetheine, yielding dephospho-CoA (dPCoA) and pyrophosphate.</text>
</comment>
<keyword evidence="7 9" id="KW-0173">Coenzyme A biosynthesis</keyword>
<sequence>MRIGVYPGSFDPATLGHLDIIQRASRLFDKLIVAPMINGEKHSSFTMEEKVDFLRRMTRDLPNVEVESFGGLLADYVKEKNACAIVKGLRAVSDFEYEFQMALANKKLNPDVDTVFLMTGQKYLFLSSTIVRDIARHGGDITGFVPEEIRDDIMKKLDRTR</sequence>
<comment type="subunit">
    <text evidence="9">Homohexamer.</text>
</comment>
<comment type="similarity">
    <text evidence="9">Belongs to the bacterial CoaD family.</text>
</comment>
<keyword evidence="6 9" id="KW-0460">Magnesium</keyword>
<evidence type="ECO:0000256" key="6">
    <source>
        <dbReference type="ARBA" id="ARBA00022842"/>
    </source>
</evidence>
<evidence type="ECO:0000256" key="9">
    <source>
        <dbReference type="HAMAP-Rule" id="MF_00151"/>
    </source>
</evidence>
<dbReference type="HAMAP" id="MF_00151">
    <property type="entry name" value="PPAT_bact"/>
    <property type="match status" value="1"/>
</dbReference>
<evidence type="ECO:0000256" key="7">
    <source>
        <dbReference type="ARBA" id="ARBA00022993"/>
    </source>
</evidence>
<feature type="binding site" evidence="9">
    <location>
        <position position="73"/>
    </location>
    <ligand>
        <name>substrate</name>
    </ligand>
</feature>
<evidence type="ECO:0000256" key="1">
    <source>
        <dbReference type="ARBA" id="ARBA00022490"/>
    </source>
</evidence>
<evidence type="ECO:0000256" key="4">
    <source>
        <dbReference type="ARBA" id="ARBA00022741"/>
    </source>
</evidence>
<dbReference type="EMBL" id="NHOC01000004">
    <property type="protein sequence ID" value="OUM21019.1"/>
    <property type="molecule type" value="Genomic_DNA"/>
</dbReference>
<dbReference type="InterPro" id="IPR014729">
    <property type="entry name" value="Rossmann-like_a/b/a_fold"/>
</dbReference>
<evidence type="ECO:0000256" key="8">
    <source>
        <dbReference type="ARBA" id="ARBA00029346"/>
    </source>
</evidence>
<organism evidence="11 12">
    <name type="scientific">Butyricicoccus porcorum</name>
    <dbReference type="NCBI Taxonomy" id="1945634"/>
    <lineage>
        <taxon>Bacteria</taxon>
        <taxon>Bacillati</taxon>
        <taxon>Bacillota</taxon>
        <taxon>Clostridia</taxon>
        <taxon>Eubacteriales</taxon>
        <taxon>Butyricicoccaceae</taxon>
        <taxon>Butyricicoccus</taxon>
    </lineage>
</organism>
<comment type="subcellular location">
    <subcellularLocation>
        <location evidence="9">Cytoplasm</location>
    </subcellularLocation>
</comment>
<keyword evidence="1 9" id="KW-0963">Cytoplasm</keyword>
<dbReference type="NCBIfam" id="TIGR01510">
    <property type="entry name" value="coaD_prev_kdtB"/>
    <property type="match status" value="1"/>
</dbReference>
<evidence type="ECO:0000256" key="5">
    <source>
        <dbReference type="ARBA" id="ARBA00022840"/>
    </source>
</evidence>
<keyword evidence="5 9" id="KW-0067">ATP-binding</keyword>
<dbReference type="EC" id="2.7.7.3" evidence="9"/>
<accession>A0A252F5H6</accession>
<dbReference type="AlphaFoldDB" id="A0A252F5H6"/>
<dbReference type="SUPFAM" id="SSF52374">
    <property type="entry name" value="Nucleotidylyl transferase"/>
    <property type="match status" value="1"/>
</dbReference>
<dbReference type="UniPathway" id="UPA00241">
    <property type="reaction ID" value="UER00355"/>
</dbReference>
<gene>
    <name evidence="9" type="primary">coaD</name>
    <name evidence="11" type="ORF">CBW42_05405</name>
</gene>
<feature type="binding site" evidence="9">
    <location>
        <position position="41"/>
    </location>
    <ligand>
        <name>substrate</name>
    </ligand>
</feature>
<name>A0A252F5H6_9FIRM</name>
<dbReference type="InterPro" id="IPR001980">
    <property type="entry name" value="PPAT"/>
</dbReference>
<feature type="site" description="Transition state stabilizer" evidence="9">
    <location>
        <position position="17"/>
    </location>
</feature>